<keyword evidence="5" id="KW-1185">Reference proteome</keyword>
<dbReference type="RefSeq" id="WP_073177063.1">
    <property type="nucleotide sequence ID" value="NZ_FQWL01000001.1"/>
</dbReference>
<evidence type="ECO:0000313" key="4">
    <source>
        <dbReference type="EMBL" id="SHG21654.1"/>
    </source>
</evidence>
<dbReference type="SUPFAM" id="SSF46894">
    <property type="entry name" value="C-terminal effector domain of the bipartite response regulators"/>
    <property type="match status" value="1"/>
</dbReference>
<gene>
    <name evidence="4" type="ORF">SAMN04488116_0338</name>
</gene>
<dbReference type="GO" id="GO:0003677">
    <property type="term" value="F:DNA binding"/>
    <property type="evidence" value="ECO:0007669"/>
    <property type="project" value="InterPro"/>
</dbReference>
<dbReference type="Gene3D" id="2.60.40.10">
    <property type="entry name" value="Immunoglobulins"/>
    <property type="match status" value="1"/>
</dbReference>
<sequence length="908" mass="105166">MLLFCFETGIAQNLLPSVYNYKLSEYQGASKNWGLDVNSRGELFAANNKGLLHYDGEKWTLNKLPNNTIIRSVEIVGERVFTGSYEEFGYWTKDDLGILKYTSLTHLIEDHEFTSEEFWEIIAFGEQVIFRSFSTIYIYQNNKIKVIDLPQIISDLVIHNSSIIVAAGTEGLFELKNDKLSPLMHQDALLDKNLTDMVSLGNQLLIGTKLDGCYLMNDQGLMVWDTQLNQELKRHQLNKILKFSDSQLAFGTIKNGVYLWDTTTETSKLLNREAGLLNNTVLSMLQFQDQLWMGLDNGLARAKLNNPITYFTDFSGSLGMVYDIALFNNRLYLGSNTGVFYFENDKLRFVEGSQGHVWDLELINGDLLCGHNTGTYRIVNNKFEKVSDFSGGYAFARIPQQQSTHVQGTYNGLVRYNMDAQGNWEVVKIGNFDDPIKHLCFETPYVLWAAHPYKGFYRIQLDDSHENVISITQYEDQQEPSAYNVKLYNIKNQIVIRGENSWYKYDPILDRIVAFEEFKKFNDHELLSFNREHFWFVNREGKKEVIHTDLKKDSLTISDFSLNERLAPDSQNIIKINDSVSYITLTDGFAMVNTNILDGWLENMKLPIPHIQLLQDEGASHPGSGQNIEIPYKDSQVIALEISASELMQPRYRYELLGPTRYSEIIEEGFVQFQNLPHGDYTFKVYTVGQDNQTSLPRSLDFQIAPPWYLSKLSLLLYSLLGIGIVFMIRFYNKRKFDRKQLQLEATLKKEQEEQLAVLEKEKLAREIKLKQNELASTTLNIAKKNEMILEFKNMLVLNKDKFSNSQRYRSFLKKLNNSIKDNDDWKRFEVNFKELHEDFFERLLKAYPNLTPKDLKLCAYLKMNLSTKEIAPLMAISVRGVEIHRYRLRKKLEIDSSKSLSNFLITF</sequence>
<keyword evidence="2" id="KW-0812">Transmembrane</keyword>
<dbReference type="Gene3D" id="1.10.10.10">
    <property type="entry name" value="Winged helix-like DNA-binding domain superfamily/Winged helix DNA-binding domain"/>
    <property type="match status" value="1"/>
</dbReference>
<evidence type="ECO:0000256" key="1">
    <source>
        <dbReference type="SAM" id="Coils"/>
    </source>
</evidence>
<dbReference type="GO" id="GO:0006355">
    <property type="term" value="P:regulation of DNA-templated transcription"/>
    <property type="evidence" value="ECO:0007669"/>
    <property type="project" value="InterPro"/>
</dbReference>
<dbReference type="InterPro" id="IPR000792">
    <property type="entry name" value="Tscrpt_reg_LuxR_C"/>
</dbReference>
<evidence type="ECO:0000256" key="2">
    <source>
        <dbReference type="SAM" id="Phobius"/>
    </source>
</evidence>
<reference evidence="5" key="1">
    <citation type="submission" date="2016-11" db="EMBL/GenBank/DDBJ databases">
        <authorList>
            <person name="Varghese N."/>
            <person name="Submissions S."/>
        </authorList>
    </citation>
    <scope>NUCLEOTIDE SEQUENCE [LARGE SCALE GENOMIC DNA]</scope>
    <source>
        <strain evidence="5">DSM 22638</strain>
    </source>
</reference>
<dbReference type="Pfam" id="PF00196">
    <property type="entry name" value="GerE"/>
    <property type="match status" value="1"/>
</dbReference>
<name>A0A1M5I035_9FLAO</name>
<dbReference type="AlphaFoldDB" id="A0A1M5I035"/>
<dbReference type="InterPro" id="IPR036388">
    <property type="entry name" value="WH-like_DNA-bd_sf"/>
</dbReference>
<dbReference type="InterPro" id="IPR016032">
    <property type="entry name" value="Sig_transdc_resp-reg_C-effctor"/>
</dbReference>
<dbReference type="Proteomes" id="UP000184532">
    <property type="component" value="Unassembled WGS sequence"/>
</dbReference>
<keyword evidence="2" id="KW-1133">Transmembrane helix</keyword>
<dbReference type="Gene3D" id="2.130.10.10">
    <property type="entry name" value="YVTN repeat-like/Quinoprotein amine dehydrogenase"/>
    <property type="match status" value="1"/>
</dbReference>
<evidence type="ECO:0000313" key="5">
    <source>
        <dbReference type="Proteomes" id="UP000184532"/>
    </source>
</evidence>
<dbReference type="InterPro" id="IPR036322">
    <property type="entry name" value="WD40_repeat_dom_sf"/>
</dbReference>
<protein>
    <recommendedName>
        <fullName evidence="3">HTH luxR-type domain-containing protein</fullName>
    </recommendedName>
</protein>
<dbReference type="EMBL" id="FQWL01000001">
    <property type="protein sequence ID" value="SHG21654.1"/>
    <property type="molecule type" value="Genomic_DNA"/>
</dbReference>
<keyword evidence="1" id="KW-0175">Coiled coil</keyword>
<keyword evidence="2" id="KW-0472">Membrane</keyword>
<accession>A0A1M5I035</accession>
<proteinExistence type="predicted"/>
<feature type="coiled-coil region" evidence="1">
    <location>
        <begin position="734"/>
        <end position="781"/>
    </location>
</feature>
<dbReference type="InterPro" id="IPR015943">
    <property type="entry name" value="WD40/YVTN_repeat-like_dom_sf"/>
</dbReference>
<feature type="transmembrane region" description="Helical" evidence="2">
    <location>
        <begin position="708"/>
        <end position="732"/>
    </location>
</feature>
<dbReference type="STRING" id="570519.SAMN04488116_0338"/>
<feature type="domain" description="HTH luxR-type" evidence="3">
    <location>
        <begin position="848"/>
        <end position="905"/>
    </location>
</feature>
<dbReference type="SUPFAM" id="SSF50978">
    <property type="entry name" value="WD40 repeat-like"/>
    <property type="match status" value="1"/>
</dbReference>
<evidence type="ECO:0000259" key="3">
    <source>
        <dbReference type="SMART" id="SM00421"/>
    </source>
</evidence>
<dbReference type="SMART" id="SM00421">
    <property type="entry name" value="HTH_LUXR"/>
    <property type="match status" value="1"/>
</dbReference>
<dbReference type="InterPro" id="IPR013783">
    <property type="entry name" value="Ig-like_fold"/>
</dbReference>
<organism evidence="4 5">
    <name type="scientific">Flagellimonas flava</name>
    <dbReference type="NCBI Taxonomy" id="570519"/>
    <lineage>
        <taxon>Bacteria</taxon>
        <taxon>Pseudomonadati</taxon>
        <taxon>Bacteroidota</taxon>
        <taxon>Flavobacteriia</taxon>
        <taxon>Flavobacteriales</taxon>
        <taxon>Flavobacteriaceae</taxon>
        <taxon>Flagellimonas</taxon>
    </lineage>
</organism>